<name>A0A9P0H8C8_NEZVI</name>
<evidence type="ECO:0000313" key="2">
    <source>
        <dbReference type="Proteomes" id="UP001152798"/>
    </source>
</evidence>
<organism evidence="1 2">
    <name type="scientific">Nezara viridula</name>
    <name type="common">Southern green stink bug</name>
    <name type="synonym">Cimex viridulus</name>
    <dbReference type="NCBI Taxonomy" id="85310"/>
    <lineage>
        <taxon>Eukaryota</taxon>
        <taxon>Metazoa</taxon>
        <taxon>Ecdysozoa</taxon>
        <taxon>Arthropoda</taxon>
        <taxon>Hexapoda</taxon>
        <taxon>Insecta</taxon>
        <taxon>Pterygota</taxon>
        <taxon>Neoptera</taxon>
        <taxon>Paraneoptera</taxon>
        <taxon>Hemiptera</taxon>
        <taxon>Heteroptera</taxon>
        <taxon>Panheteroptera</taxon>
        <taxon>Pentatomomorpha</taxon>
        <taxon>Pentatomoidea</taxon>
        <taxon>Pentatomidae</taxon>
        <taxon>Pentatominae</taxon>
        <taxon>Nezara</taxon>
    </lineage>
</organism>
<accession>A0A9P0H8C8</accession>
<dbReference type="OrthoDB" id="10006939at2759"/>
<gene>
    <name evidence="1" type="ORF">NEZAVI_LOCUS7133</name>
</gene>
<dbReference type="Proteomes" id="UP001152798">
    <property type="component" value="Chromosome 3"/>
</dbReference>
<reference evidence="1" key="1">
    <citation type="submission" date="2022-01" db="EMBL/GenBank/DDBJ databases">
        <authorList>
            <person name="King R."/>
        </authorList>
    </citation>
    <scope>NUCLEOTIDE SEQUENCE</scope>
</reference>
<proteinExistence type="predicted"/>
<keyword evidence="2" id="KW-1185">Reference proteome</keyword>
<dbReference type="AlphaFoldDB" id="A0A9P0H8C8"/>
<dbReference type="EMBL" id="OV725079">
    <property type="protein sequence ID" value="CAH1397276.1"/>
    <property type="molecule type" value="Genomic_DNA"/>
</dbReference>
<sequence length="62" mass="7275">MSWEMGISVRSMSHIIKSDLSMGESRRMTGQRLTTFLIKIRVDRWKVLLGQKNKWSSSKDFV</sequence>
<protein>
    <submittedName>
        <fullName evidence="1">Uncharacterized protein</fullName>
    </submittedName>
</protein>
<evidence type="ECO:0000313" key="1">
    <source>
        <dbReference type="EMBL" id="CAH1397276.1"/>
    </source>
</evidence>